<proteinExistence type="predicted"/>
<gene>
    <name evidence="3" type="ORF">HLASA_1553</name>
</gene>
<dbReference type="Proteomes" id="UP000060390">
    <property type="component" value="Chromosome"/>
</dbReference>
<feature type="transmembrane region" description="Helical" evidence="2">
    <location>
        <begin position="110"/>
        <end position="129"/>
    </location>
</feature>
<keyword evidence="2" id="KW-0472">Membrane</keyword>
<keyword evidence="2" id="KW-1133">Transmembrane helix</keyword>
<protein>
    <submittedName>
        <fullName evidence="3">Uncharacterized protein</fullName>
    </submittedName>
</protein>
<feature type="compositionally biased region" description="Basic and acidic residues" evidence="1">
    <location>
        <begin position="289"/>
        <end position="299"/>
    </location>
</feature>
<evidence type="ECO:0000256" key="2">
    <source>
        <dbReference type="SAM" id="Phobius"/>
    </source>
</evidence>
<feature type="region of interest" description="Disordered" evidence="1">
    <location>
        <begin position="242"/>
        <end position="299"/>
    </location>
</feature>
<sequence length="299" mass="30628">MSSSQHPVALRLERRVGGATRLLATVMLLPLVDGIFAALVLSGGLDSVVGIVQIGLLVFGGSATLAVVIAEMERDMRAQIASVLLVGVPLVALAAVEAAVAPTIESVLDIVIFERFAAVVIIAIAAKTASGTIGEYLPRPSIIVALGLIASVEPAGAALTVTPDLELMARAAAAGLVGVGFALALVILRPHIEGLVDIDRFRFGTAIALGTLAFSVIGFIPSNAPLPVFIVAGLLAFDPAATPGDNPDGDLDSSPPDQSVSSDGGNDDYEGHSVESEHSLGQGYDSPVDDPKDDRAPWM</sequence>
<evidence type="ECO:0000313" key="3">
    <source>
        <dbReference type="EMBL" id="ALG82439.1"/>
    </source>
</evidence>
<dbReference type="RefSeq" id="WP_054519767.1">
    <property type="nucleotide sequence ID" value="NZ_CP011564.1"/>
</dbReference>
<name>A0A0N7FTT3_9EURY</name>
<dbReference type="KEGG" id="hsf:HLASA_1553"/>
<feature type="compositionally biased region" description="Basic and acidic residues" evidence="1">
    <location>
        <begin position="269"/>
        <end position="278"/>
    </location>
</feature>
<feature type="compositionally biased region" description="Low complexity" evidence="1">
    <location>
        <begin position="252"/>
        <end position="263"/>
    </location>
</feature>
<evidence type="ECO:0000313" key="4">
    <source>
        <dbReference type="Proteomes" id="UP000060390"/>
    </source>
</evidence>
<keyword evidence="2" id="KW-0812">Transmembrane</keyword>
<dbReference type="Pfam" id="PF19107">
    <property type="entry name" value="DUF5794"/>
    <property type="match status" value="1"/>
</dbReference>
<organism evidence="3 4">
    <name type="scientific">Halanaeroarchaeum sulfurireducens</name>
    <dbReference type="NCBI Taxonomy" id="1604004"/>
    <lineage>
        <taxon>Archaea</taxon>
        <taxon>Methanobacteriati</taxon>
        <taxon>Methanobacteriota</taxon>
        <taxon>Stenosarchaea group</taxon>
        <taxon>Halobacteria</taxon>
        <taxon>Halobacteriales</taxon>
        <taxon>Halobacteriaceae</taxon>
        <taxon>Halanaeroarchaeum</taxon>
    </lineage>
</organism>
<feature type="transmembrane region" description="Helical" evidence="2">
    <location>
        <begin position="48"/>
        <end position="70"/>
    </location>
</feature>
<dbReference type="GeneID" id="26010892"/>
<accession>A0A0N7FTT3</accession>
<reference evidence="3 4" key="2">
    <citation type="journal article" date="2016" name="Stand. Genomic Sci.">
        <title>Complete genome sequence of 'Halanaeroarchaeum sulfurireducens' M27-SA2, a sulfur-reducing and acetate-oxidizing haloarchaeon from the deep-sea hypersaline anoxic lake Medee.</title>
        <authorList>
            <person name="Messina E."/>
            <person name="Sorokin D.Y."/>
            <person name="Kublanov I.V."/>
            <person name="Toshchakov S."/>
            <person name="Lopatina A."/>
            <person name="Arcadi E."/>
            <person name="Smedile F."/>
            <person name="La Spada G."/>
            <person name="La Cono V."/>
            <person name="Yakimov M.M."/>
        </authorList>
    </citation>
    <scope>NUCLEOTIDE SEQUENCE [LARGE SCALE GENOMIC DNA]</scope>
    <source>
        <strain evidence="3 4">M27-SA2</strain>
    </source>
</reference>
<feature type="transmembrane region" description="Helical" evidence="2">
    <location>
        <begin position="200"/>
        <end position="220"/>
    </location>
</feature>
<reference evidence="4" key="1">
    <citation type="submission" date="2015-05" db="EMBL/GenBank/DDBJ databases">
        <title>Complete genome sequence of Halanaeroarchaeum sulfurireducens type strain M27-SA2, a sulfate-reducer haloarchaeon from marine anoxic lake Medee.</title>
        <authorList>
            <person name="Messina E."/>
            <person name="Kublanov I.V."/>
            <person name="Toshchakov S."/>
            <person name="Arcadi E."/>
            <person name="La Spada G."/>
            <person name="La Cono V."/>
            <person name="Yakimov M.M."/>
        </authorList>
    </citation>
    <scope>NUCLEOTIDE SEQUENCE [LARGE SCALE GENOMIC DNA]</scope>
    <source>
        <strain evidence="4">M27-SA2</strain>
    </source>
</reference>
<dbReference type="PATRIC" id="fig|1604004.5.peg.1631"/>
<dbReference type="InterPro" id="IPR043812">
    <property type="entry name" value="DUF5794"/>
</dbReference>
<evidence type="ECO:0000256" key="1">
    <source>
        <dbReference type="SAM" id="MobiDB-lite"/>
    </source>
</evidence>
<feature type="transmembrane region" description="Helical" evidence="2">
    <location>
        <begin position="21"/>
        <end position="42"/>
    </location>
</feature>
<feature type="transmembrane region" description="Helical" evidence="2">
    <location>
        <begin position="141"/>
        <end position="161"/>
    </location>
</feature>
<dbReference type="EMBL" id="CP011564">
    <property type="protein sequence ID" value="ALG82439.1"/>
    <property type="molecule type" value="Genomic_DNA"/>
</dbReference>
<feature type="transmembrane region" description="Helical" evidence="2">
    <location>
        <begin position="82"/>
        <end position="104"/>
    </location>
</feature>
<dbReference type="AlphaFoldDB" id="A0A0N7FTT3"/>
<feature type="transmembrane region" description="Helical" evidence="2">
    <location>
        <begin position="167"/>
        <end position="188"/>
    </location>
</feature>